<keyword evidence="5" id="KW-0902">Two-component regulatory system</keyword>
<comment type="catalytic activity">
    <reaction evidence="1">
        <text>ATP + protein L-histidine = ADP + protein N-phospho-L-histidine.</text>
        <dbReference type="EC" id="2.7.13.3"/>
    </reaction>
</comment>
<dbReference type="EMBL" id="JBDXSU010000013">
    <property type="protein sequence ID" value="MFB5191657.1"/>
    <property type="molecule type" value="Genomic_DNA"/>
</dbReference>
<keyword evidence="3" id="KW-0808">Transferase</keyword>
<sequence>MKRELPKWTPNRNRRILYFYLGQLLIPAIYLVYVPLPKILVGLALIIAFGISYTYAFLPGRYRRYVGITLMMLILWLLSWWISPGYLAMIYYPAAVLSFMPRSPLIWGYVLLLGGTGLETALLLHRANTTIMDFLPTIGGVVFGVLSMTFMLRYYGKLSQTNQQLAHANAEIERLTKLQERQRISRDLHDVMGHQLSLITLKAQVAAKLISRGGQPQAAHAEILDIEHAARVALNQVREYVAGMRRPDFAEEWAAAQELLKAAGIEPTMTDTLADLGASAHMPDAVSEVLAMCLREAITNIVRHSHAERVFVKRSRDVAGSTFLLIADDGQGVIARARPFMEVAGDAGYTGSGLRGMRARVAAIGGSLTFWSHGDEPEDWFRSIPWRPGVAVCVTTPAASGSNAPAVSCEGVVE</sequence>
<evidence type="ECO:0000256" key="6">
    <source>
        <dbReference type="SAM" id="Phobius"/>
    </source>
</evidence>
<dbReference type="PANTHER" id="PTHR24421:SF63">
    <property type="entry name" value="SENSOR HISTIDINE KINASE DESK"/>
    <property type="match status" value="1"/>
</dbReference>
<reference evidence="8 9" key="1">
    <citation type="journal article" date="2024" name="Int. J. Mol. Sci.">
        <title>Exploration of Alicyclobacillus spp. Genome in Search of Antibiotic Resistance.</title>
        <authorList>
            <person name="Bucka-Kolendo J."/>
            <person name="Kiousi D.E."/>
            <person name="Dekowska A."/>
            <person name="Mikolajczuk-Szczyrba A."/>
            <person name="Karadedos D.M."/>
            <person name="Michael P."/>
            <person name="Galanis A."/>
            <person name="Sokolowska B."/>
        </authorList>
    </citation>
    <scope>NUCLEOTIDE SEQUENCE [LARGE SCALE GENOMIC DNA]</scope>
    <source>
        <strain evidence="8 9">KKP 3000</strain>
    </source>
</reference>
<evidence type="ECO:0000313" key="8">
    <source>
        <dbReference type="EMBL" id="MFB5191657.1"/>
    </source>
</evidence>
<feature type="transmembrane region" description="Helical" evidence="6">
    <location>
        <begin position="131"/>
        <end position="155"/>
    </location>
</feature>
<dbReference type="Pfam" id="PF07730">
    <property type="entry name" value="HisKA_3"/>
    <property type="match status" value="1"/>
</dbReference>
<dbReference type="Gene3D" id="1.20.5.1930">
    <property type="match status" value="1"/>
</dbReference>
<keyword evidence="4 8" id="KW-0418">Kinase</keyword>
<dbReference type="Proteomes" id="UP001579974">
    <property type="component" value="Unassembled WGS sequence"/>
</dbReference>
<dbReference type="RefSeq" id="WP_275474202.1">
    <property type="nucleotide sequence ID" value="NZ_CP162940.1"/>
</dbReference>
<keyword evidence="9" id="KW-1185">Reference proteome</keyword>
<feature type="transmembrane region" description="Helical" evidence="6">
    <location>
        <begin position="70"/>
        <end position="94"/>
    </location>
</feature>
<dbReference type="CDD" id="cd16917">
    <property type="entry name" value="HATPase_UhpB-NarQ-NarX-like"/>
    <property type="match status" value="1"/>
</dbReference>
<keyword evidence="6" id="KW-0472">Membrane</keyword>
<gene>
    <name evidence="8" type="ORF">KKP3000_000433</name>
</gene>
<evidence type="ECO:0000256" key="1">
    <source>
        <dbReference type="ARBA" id="ARBA00000085"/>
    </source>
</evidence>
<dbReference type="EC" id="2.7.13.3" evidence="2"/>
<feature type="transmembrane region" description="Helical" evidence="6">
    <location>
        <begin position="16"/>
        <end position="33"/>
    </location>
</feature>
<dbReference type="InterPro" id="IPR011712">
    <property type="entry name" value="Sig_transdc_His_kin_sub3_dim/P"/>
</dbReference>
<accession>A0ABV5AIZ4</accession>
<keyword evidence="6" id="KW-1133">Transmembrane helix</keyword>
<feature type="transmembrane region" description="Helical" evidence="6">
    <location>
        <begin position="39"/>
        <end position="58"/>
    </location>
</feature>
<dbReference type="Gene3D" id="3.30.565.10">
    <property type="entry name" value="Histidine kinase-like ATPase, C-terminal domain"/>
    <property type="match status" value="1"/>
</dbReference>
<organism evidence="8 9">
    <name type="scientific">Alicyclobacillus fastidiosus</name>
    <dbReference type="NCBI Taxonomy" id="392011"/>
    <lineage>
        <taxon>Bacteria</taxon>
        <taxon>Bacillati</taxon>
        <taxon>Bacillota</taxon>
        <taxon>Bacilli</taxon>
        <taxon>Bacillales</taxon>
        <taxon>Alicyclobacillaceae</taxon>
        <taxon>Alicyclobacillus</taxon>
    </lineage>
</organism>
<comment type="caution">
    <text evidence="8">The sequence shown here is derived from an EMBL/GenBank/DDBJ whole genome shotgun (WGS) entry which is preliminary data.</text>
</comment>
<evidence type="ECO:0000256" key="2">
    <source>
        <dbReference type="ARBA" id="ARBA00012438"/>
    </source>
</evidence>
<dbReference type="GO" id="GO:0016301">
    <property type="term" value="F:kinase activity"/>
    <property type="evidence" value="ECO:0007669"/>
    <property type="project" value="UniProtKB-KW"/>
</dbReference>
<dbReference type="PANTHER" id="PTHR24421">
    <property type="entry name" value="NITRATE/NITRITE SENSOR PROTEIN NARX-RELATED"/>
    <property type="match status" value="1"/>
</dbReference>
<evidence type="ECO:0000256" key="3">
    <source>
        <dbReference type="ARBA" id="ARBA00022679"/>
    </source>
</evidence>
<evidence type="ECO:0000313" key="9">
    <source>
        <dbReference type="Proteomes" id="UP001579974"/>
    </source>
</evidence>
<dbReference type="InterPro" id="IPR050482">
    <property type="entry name" value="Sensor_HK_TwoCompSys"/>
</dbReference>
<dbReference type="SUPFAM" id="SSF55874">
    <property type="entry name" value="ATPase domain of HSP90 chaperone/DNA topoisomerase II/histidine kinase"/>
    <property type="match status" value="1"/>
</dbReference>
<proteinExistence type="predicted"/>
<evidence type="ECO:0000256" key="5">
    <source>
        <dbReference type="ARBA" id="ARBA00023012"/>
    </source>
</evidence>
<evidence type="ECO:0000259" key="7">
    <source>
        <dbReference type="Pfam" id="PF07730"/>
    </source>
</evidence>
<keyword evidence="6" id="KW-0812">Transmembrane</keyword>
<protein>
    <recommendedName>
        <fullName evidence="2">histidine kinase</fullName>
        <ecNumber evidence="2">2.7.13.3</ecNumber>
    </recommendedName>
</protein>
<feature type="transmembrane region" description="Helical" evidence="6">
    <location>
        <begin position="106"/>
        <end position="124"/>
    </location>
</feature>
<evidence type="ECO:0000256" key="4">
    <source>
        <dbReference type="ARBA" id="ARBA00022777"/>
    </source>
</evidence>
<dbReference type="InterPro" id="IPR036890">
    <property type="entry name" value="HATPase_C_sf"/>
</dbReference>
<feature type="domain" description="Signal transduction histidine kinase subgroup 3 dimerisation and phosphoacceptor" evidence="7">
    <location>
        <begin position="180"/>
        <end position="247"/>
    </location>
</feature>
<name>A0ABV5AIZ4_9BACL</name>